<dbReference type="InterPro" id="IPR028994">
    <property type="entry name" value="Integrin_alpha_N"/>
</dbReference>
<dbReference type="Pfam" id="PF15907">
    <property type="entry name" value="Itfg2"/>
    <property type="match status" value="1"/>
</dbReference>
<comment type="caution">
    <text evidence="1">The sequence shown here is derived from an EMBL/GenBank/DDBJ whole genome shotgun (WGS) entry which is preliminary data.</text>
</comment>
<evidence type="ECO:0008006" key="3">
    <source>
        <dbReference type="Google" id="ProtNLM"/>
    </source>
</evidence>
<dbReference type="EMBL" id="JBFDAA010000010">
    <property type="protein sequence ID" value="KAL1124610.1"/>
    <property type="molecule type" value="Genomic_DNA"/>
</dbReference>
<evidence type="ECO:0000313" key="2">
    <source>
        <dbReference type="Proteomes" id="UP001558652"/>
    </source>
</evidence>
<protein>
    <recommendedName>
        <fullName evidence="3">Integrin alpha FG-GAP repeat containing 2</fullName>
    </recommendedName>
</protein>
<gene>
    <name evidence="1" type="ORF">AAG570_001234</name>
</gene>
<dbReference type="InterPro" id="IPR031793">
    <property type="entry name" value="KICSTOR_ITFG2"/>
</dbReference>
<name>A0ABD0YBA9_9HEMI</name>
<proteinExistence type="predicted"/>
<reference evidence="1 2" key="1">
    <citation type="submission" date="2024-07" db="EMBL/GenBank/DDBJ databases">
        <title>Chromosome-level genome assembly of the water stick insect Ranatra chinensis (Heteroptera: Nepidae).</title>
        <authorList>
            <person name="Liu X."/>
        </authorList>
    </citation>
    <scope>NUCLEOTIDE SEQUENCE [LARGE SCALE GENOMIC DNA]</scope>
    <source>
        <strain evidence="1">Cailab_2021Rc</strain>
        <tissue evidence="1">Muscle</tissue>
    </source>
</reference>
<organism evidence="1 2">
    <name type="scientific">Ranatra chinensis</name>
    <dbReference type="NCBI Taxonomy" id="642074"/>
    <lineage>
        <taxon>Eukaryota</taxon>
        <taxon>Metazoa</taxon>
        <taxon>Ecdysozoa</taxon>
        <taxon>Arthropoda</taxon>
        <taxon>Hexapoda</taxon>
        <taxon>Insecta</taxon>
        <taxon>Pterygota</taxon>
        <taxon>Neoptera</taxon>
        <taxon>Paraneoptera</taxon>
        <taxon>Hemiptera</taxon>
        <taxon>Heteroptera</taxon>
        <taxon>Panheteroptera</taxon>
        <taxon>Nepomorpha</taxon>
        <taxon>Nepidae</taxon>
        <taxon>Ranatrinae</taxon>
        <taxon>Ranatra</taxon>
    </lineage>
</organism>
<evidence type="ECO:0000313" key="1">
    <source>
        <dbReference type="EMBL" id="KAL1124610.1"/>
    </source>
</evidence>
<dbReference type="SUPFAM" id="SSF69318">
    <property type="entry name" value="Integrin alpha N-terminal domain"/>
    <property type="match status" value="1"/>
</dbReference>
<sequence>MRSVCFVERIELEFVGNVLEKALCLGDVDNDGENELVVGGVSGDLFVYKGDKLWQSMTGLGPVTGVAVGDLMNCGSNALVVVSGDGWCHIYLCLDSAQHANGAKLELVHNQRIPANTKVVVLGDVQGDGQVDMVLGLTDRVVRIYKWLQSPSAANLVCLNKCESANQVGSVCLGKSAGSIPCILVSQPGATYMTITHREEGNMQVDYHAVSGNKVSSTNISAKMVSNIGKKEAHALVTIDGCIMLIHNQQLLWTLNVENDQLFAADKANVTESEGEELVICSWSGNTYIIDEDSNAVCFQLGEPVQAFTSGLYTSDSTTSFVYVTFNNKVIMSDFTPNISDILSVSSIKMYFCFMLFISSPF</sequence>
<dbReference type="AlphaFoldDB" id="A0ABD0YBA9"/>
<accession>A0ABD0YBA9</accession>
<dbReference type="Proteomes" id="UP001558652">
    <property type="component" value="Unassembled WGS sequence"/>
</dbReference>
<dbReference type="PANTHER" id="PTHR16317">
    <property type="entry name" value="INTEGRIN ALPHA REPEAT DOMAIN-CONTAINING"/>
    <property type="match status" value="1"/>
</dbReference>
<keyword evidence="2" id="KW-1185">Reference proteome</keyword>
<dbReference type="PANTHER" id="PTHR16317:SF1">
    <property type="entry name" value="KICSTOR COMPLEX PROTEIN ITFG2"/>
    <property type="match status" value="1"/>
</dbReference>